<proteinExistence type="predicted"/>
<gene>
    <name evidence="1" type="primary">Vigan.04G417100</name>
    <name evidence="1" type="ORF">VIGAN_04417100</name>
</gene>
<protein>
    <submittedName>
        <fullName evidence="1">Uncharacterized protein</fullName>
    </submittedName>
</protein>
<dbReference type="Proteomes" id="UP000291084">
    <property type="component" value="Chromosome 4"/>
</dbReference>
<reference evidence="1 2" key="1">
    <citation type="journal article" date="2015" name="Sci. Rep.">
        <title>The power of single molecule real-time sequencing technology in the de novo assembly of a eukaryotic genome.</title>
        <authorList>
            <person name="Sakai H."/>
            <person name="Naito K."/>
            <person name="Ogiso-Tanaka E."/>
            <person name="Takahashi Y."/>
            <person name="Iseki K."/>
            <person name="Muto C."/>
            <person name="Satou K."/>
            <person name="Teruya K."/>
            <person name="Shiroma A."/>
            <person name="Shimoji M."/>
            <person name="Hirano T."/>
            <person name="Itoh T."/>
            <person name="Kaga A."/>
            <person name="Tomooka N."/>
        </authorList>
    </citation>
    <scope>NUCLEOTIDE SEQUENCE [LARGE SCALE GENOMIC DNA]</scope>
    <source>
        <strain evidence="2">cv. Shumari</strain>
    </source>
</reference>
<organism evidence="1 2">
    <name type="scientific">Vigna angularis var. angularis</name>
    <dbReference type="NCBI Taxonomy" id="157739"/>
    <lineage>
        <taxon>Eukaryota</taxon>
        <taxon>Viridiplantae</taxon>
        <taxon>Streptophyta</taxon>
        <taxon>Embryophyta</taxon>
        <taxon>Tracheophyta</taxon>
        <taxon>Spermatophyta</taxon>
        <taxon>Magnoliopsida</taxon>
        <taxon>eudicotyledons</taxon>
        <taxon>Gunneridae</taxon>
        <taxon>Pentapetalae</taxon>
        <taxon>rosids</taxon>
        <taxon>fabids</taxon>
        <taxon>Fabales</taxon>
        <taxon>Fabaceae</taxon>
        <taxon>Papilionoideae</taxon>
        <taxon>50 kb inversion clade</taxon>
        <taxon>NPAAA clade</taxon>
        <taxon>indigoferoid/millettioid clade</taxon>
        <taxon>Phaseoleae</taxon>
        <taxon>Vigna</taxon>
    </lineage>
</organism>
<name>A0A0S3S147_PHAAN</name>
<dbReference type="AlphaFoldDB" id="A0A0S3S147"/>
<dbReference type="EMBL" id="AP015037">
    <property type="protein sequence ID" value="BAT86513.1"/>
    <property type="molecule type" value="Genomic_DNA"/>
</dbReference>
<sequence>MNGANLFTENNLMIGNKILELITLMREVTLNQQVNGVAKHCGLCASNEHFTDQCPQLQEVSNIGTELVAVIYQGQQNAFRQPQQAWQNQNQVQYFQQSIPVPLFKLNLGSNSGQYQQYRPPDLAPQQQAKVDPTMEATVQNLKTQIGQLATSVNELIQQKSSAIPSQPMMNPKTDLITAVSAPVYSC</sequence>
<evidence type="ECO:0000313" key="2">
    <source>
        <dbReference type="Proteomes" id="UP000291084"/>
    </source>
</evidence>
<keyword evidence="2" id="KW-1185">Reference proteome</keyword>
<accession>A0A0S3S147</accession>
<evidence type="ECO:0000313" key="1">
    <source>
        <dbReference type="EMBL" id="BAT86513.1"/>
    </source>
</evidence>